<organism evidence="1 2">
    <name type="scientific">Roseburia inulinivorans DSM 16841</name>
    <dbReference type="NCBI Taxonomy" id="622312"/>
    <lineage>
        <taxon>Bacteria</taxon>
        <taxon>Bacillati</taxon>
        <taxon>Bacillota</taxon>
        <taxon>Clostridia</taxon>
        <taxon>Lachnospirales</taxon>
        <taxon>Lachnospiraceae</taxon>
        <taxon>Roseburia</taxon>
    </lineage>
</organism>
<proteinExistence type="predicted"/>
<gene>
    <name evidence="1" type="ORF">ROSEINA2194_00445</name>
</gene>
<dbReference type="AlphaFoldDB" id="C0FNZ6"/>
<comment type="caution">
    <text evidence="1">The sequence shown here is derived from an EMBL/GenBank/DDBJ whole genome shotgun (WGS) entry which is preliminary data.</text>
</comment>
<dbReference type="PANTHER" id="PTHR33677:SF3">
    <property type="entry name" value="COPPER-SENSING TRANSCRIPTIONAL REPRESSOR RICR"/>
    <property type="match status" value="1"/>
</dbReference>
<reference evidence="1 2" key="1">
    <citation type="submission" date="2009-02" db="EMBL/GenBank/DDBJ databases">
        <authorList>
            <person name="Fulton L."/>
            <person name="Clifton S."/>
            <person name="Fulton B."/>
            <person name="Xu J."/>
            <person name="Minx P."/>
            <person name="Pepin K.H."/>
            <person name="Johnson M."/>
            <person name="Bhonagiri V."/>
            <person name="Nash W.E."/>
            <person name="Mardis E.R."/>
            <person name="Wilson R.K."/>
        </authorList>
    </citation>
    <scope>NUCLEOTIDE SEQUENCE [LARGE SCALE GENOMIC DNA]</scope>
    <source>
        <strain evidence="1 2">DSM 16841</strain>
    </source>
</reference>
<dbReference type="EMBL" id="ACFY01000021">
    <property type="protein sequence ID" value="EEG95748.1"/>
    <property type="molecule type" value="Genomic_DNA"/>
</dbReference>
<name>C0FNZ6_9FIRM</name>
<dbReference type="GO" id="GO:0045892">
    <property type="term" value="P:negative regulation of DNA-templated transcription"/>
    <property type="evidence" value="ECO:0007669"/>
    <property type="project" value="UniProtKB-ARBA"/>
</dbReference>
<dbReference type="Proteomes" id="UP000003561">
    <property type="component" value="Unassembled WGS sequence"/>
</dbReference>
<reference evidence="1 2" key="2">
    <citation type="submission" date="2009-03" db="EMBL/GenBank/DDBJ databases">
        <title>Draft genome sequence of Roseburia inulinivorans (DSM 16841).</title>
        <authorList>
            <person name="Sudarsanam P."/>
            <person name="Ley R."/>
            <person name="Guruge J."/>
            <person name="Turnbaugh P.J."/>
            <person name="Mahowald M."/>
            <person name="Liep D."/>
            <person name="Gordon J."/>
        </authorList>
    </citation>
    <scope>NUCLEOTIDE SEQUENCE [LARGE SCALE GENOMIC DNA]</scope>
    <source>
        <strain evidence="1 2">DSM 16841</strain>
    </source>
</reference>
<accession>C0FNZ6</accession>
<dbReference type="GO" id="GO:0046872">
    <property type="term" value="F:metal ion binding"/>
    <property type="evidence" value="ECO:0007669"/>
    <property type="project" value="InterPro"/>
</dbReference>
<evidence type="ECO:0008006" key="3">
    <source>
        <dbReference type="Google" id="ProtNLM"/>
    </source>
</evidence>
<dbReference type="Pfam" id="PF02583">
    <property type="entry name" value="Trns_repr_metal"/>
    <property type="match status" value="1"/>
</dbReference>
<dbReference type="PANTHER" id="PTHR33677">
    <property type="entry name" value="TRANSCRIPTIONAL REPRESSOR FRMR-RELATED"/>
    <property type="match status" value="1"/>
</dbReference>
<dbReference type="CDD" id="cd10156">
    <property type="entry name" value="FpFrmR-Cterm-like_DUF156"/>
    <property type="match status" value="1"/>
</dbReference>
<evidence type="ECO:0000313" key="2">
    <source>
        <dbReference type="Proteomes" id="UP000003561"/>
    </source>
</evidence>
<dbReference type="InterPro" id="IPR038390">
    <property type="entry name" value="Metal_Tscrpt_repr_sf"/>
</dbReference>
<sequence>MMNDKIISGKNNIQITKSECGGQKGCGAMTCCCKGNEDGNVKHKQRDEQEKKALMTRLSRIEGQVRGIRAMVEDDRYCVDILTQVSAIQAALNGFNKELLARHIKTCVSEDIREGNEEAVDELCELLKKLMK</sequence>
<evidence type="ECO:0000313" key="1">
    <source>
        <dbReference type="EMBL" id="EEG95748.1"/>
    </source>
</evidence>
<dbReference type="GO" id="GO:0003677">
    <property type="term" value="F:DNA binding"/>
    <property type="evidence" value="ECO:0007669"/>
    <property type="project" value="InterPro"/>
</dbReference>
<dbReference type="eggNOG" id="COG1937">
    <property type="taxonomic scope" value="Bacteria"/>
</dbReference>
<dbReference type="InterPro" id="IPR003735">
    <property type="entry name" value="Metal_Tscrpt_repr"/>
</dbReference>
<protein>
    <recommendedName>
        <fullName evidence="3">Copper-sensing transcriptional repressor CsoR</fullName>
    </recommendedName>
</protein>
<dbReference type="Gene3D" id="1.20.58.1000">
    <property type="entry name" value="Metal-sensitive repressor, helix protomer"/>
    <property type="match status" value="1"/>
</dbReference>